<feature type="transmembrane region" description="Helical" evidence="6">
    <location>
        <begin position="237"/>
        <end position="258"/>
    </location>
</feature>
<dbReference type="PANTHER" id="PTHR23504:SF15">
    <property type="entry name" value="MAJOR FACILITATOR SUPERFAMILY (MFS) PROFILE DOMAIN-CONTAINING PROTEIN"/>
    <property type="match status" value="1"/>
</dbReference>
<keyword evidence="2" id="KW-0813">Transport</keyword>
<dbReference type="PANTHER" id="PTHR23504">
    <property type="entry name" value="MAJOR FACILITATOR SUPERFAMILY DOMAIN-CONTAINING PROTEIN 10"/>
    <property type="match status" value="1"/>
</dbReference>
<evidence type="ECO:0000256" key="1">
    <source>
        <dbReference type="ARBA" id="ARBA00004141"/>
    </source>
</evidence>
<gene>
    <name evidence="8" type="ORF">M0812_09209</name>
</gene>
<organism evidence="8 9">
    <name type="scientific">Anaeramoeba flamelloides</name>
    <dbReference type="NCBI Taxonomy" id="1746091"/>
    <lineage>
        <taxon>Eukaryota</taxon>
        <taxon>Metamonada</taxon>
        <taxon>Anaeramoebidae</taxon>
        <taxon>Anaeramoeba</taxon>
    </lineage>
</organism>
<dbReference type="InterPro" id="IPR036259">
    <property type="entry name" value="MFS_trans_sf"/>
</dbReference>
<dbReference type="EMBL" id="JANTQA010000023">
    <property type="protein sequence ID" value="KAJ3443371.1"/>
    <property type="molecule type" value="Genomic_DNA"/>
</dbReference>
<dbReference type="Pfam" id="PF07690">
    <property type="entry name" value="MFS_1"/>
    <property type="match status" value="1"/>
</dbReference>
<dbReference type="Proteomes" id="UP001146793">
    <property type="component" value="Unassembled WGS sequence"/>
</dbReference>
<dbReference type="InterPro" id="IPR001958">
    <property type="entry name" value="Tet-R_TetA/multi-R_MdtG-like"/>
</dbReference>
<dbReference type="GO" id="GO:0016020">
    <property type="term" value="C:membrane"/>
    <property type="evidence" value="ECO:0007669"/>
    <property type="project" value="UniProtKB-SubCell"/>
</dbReference>
<sequence length="428" mass="49058">MFNTIKDKMVKKTSFNLKFSTTTLLLIENFIYWVTLGITTVSFSSFFVTDLYHDKDIPAASKFFGICETLYYLTQLFGNSFFSVFSDRYGRKTSLVLILFASSLDWFILSNATTPVIILISRMMHGFSDSSSQVLGSYLSDLVAKEEFSKKMGLVHGCGGAGMVFGLIMAFILTNSEFTNQNMFLIASILTFIDGVFVSLLIPESKRENLATKFEWKKINPTESFKYIFKKPKYKPLIPILFLNTLGGTCCLVILQFYLKLKFQISDTNIYYLLFQGSIFQIASMGYLLKLSIKKRGNKKTLTDALIAQFILNLCCIFANKAWMFFLIIPLIYHLVSFTIIQSFFQSIVDDKELDTLFGSLSLSANLVNMISKYIYPLIFSYSTKNYFFPEAPFILALVFSIMNIYYSLQIKEEDFFSKKNEKNIVEL</sequence>
<dbReference type="InterPro" id="IPR020846">
    <property type="entry name" value="MFS_dom"/>
</dbReference>
<dbReference type="InterPro" id="IPR011701">
    <property type="entry name" value="MFS"/>
</dbReference>
<evidence type="ECO:0000313" key="9">
    <source>
        <dbReference type="Proteomes" id="UP001146793"/>
    </source>
</evidence>
<dbReference type="AlphaFoldDB" id="A0AAV7ZMY2"/>
<comment type="subcellular location">
    <subcellularLocation>
        <location evidence="1">Membrane</location>
        <topology evidence="1">Multi-pass membrane protein</topology>
    </subcellularLocation>
</comment>
<keyword evidence="3 6" id="KW-0812">Transmembrane</keyword>
<feature type="transmembrane region" description="Helical" evidence="6">
    <location>
        <begin position="30"/>
        <end position="51"/>
    </location>
</feature>
<dbReference type="Gene3D" id="1.20.1250.20">
    <property type="entry name" value="MFS general substrate transporter like domains"/>
    <property type="match status" value="1"/>
</dbReference>
<feature type="transmembrane region" description="Helical" evidence="6">
    <location>
        <begin position="270"/>
        <end position="289"/>
    </location>
</feature>
<reference evidence="8" key="1">
    <citation type="submission" date="2022-08" db="EMBL/GenBank/DDBJ databases">
        <title>Novel sulphate-reducing endosymbionts in the free-living metamonad Anaeramoeba.</title>
        <authorList>
            <person name="Jerlstrom-Hultqvist J."/>
            <person name="Cepicka I."/>
            <person name="Gallot-Lavallee L."/>
            <person name="Salas-Leiva D."/>
            <person name="Curtis B.A."/>
            <person name="Zahonova K."/>
            <person name="Pipaliya S."/>
            <person name="Dacks J."/>
            <person name="Roger A.J."/>
        </authorList>
    </citation>
    <scope>NUCLEOTIDE SEQUENCE</scope>
    <source>
        <strain evidence="8">Busselton2</strain>
    </source>
</reference>
<accession>A0AAV7ZMY2</accession>
<evidence type="ECO:0000256" key="4">
    <source>
        <dbReference type="ARBA" id="ARBA00022989"/>
    </source>
</evidence>
<keyword evidence="5 6" id="KW-0472">Membrane</keyword>
<evidence type="ECO:0000313" key="8">
    <source>
        <dbReference type="EMBL" id="KAJ3443371.1"/>
    </source>
</evidence>
<evidence type="ECO:0000256" key="6">
    <source>
        <dbReference type="SAM" id="Phobius"/>
    </source>
</evidence>
<feature type="transmembrane region" description="Helical" evidence="6">
    <location>
        <begin position="63"/>
        <end position="85"/>
    </location>
</feature>
<proteinExistence type="predicted"/>
<feature type="transmembrane region" description="Helical" evidence="6">
    <location>
        <begin position="388"/>
        <end position="409"/>
    </location>
</feature>
<dbReference type="GO" id="GO:0022857">
    <property type="term" value="F:transmembrane transporter activity"/>
    <property type="evidence" value="ECO:0007669"/>
    <property type="project" value="InterPro"/>
</dbReference>
<comment type="caution">
    <text evidence="8">The sequence shown here is derived from an EMBL/GenBank/DDBJ whole genome shotgun (WGS) entry which is preliminary data.</text>
</comment>
<evidence type="ECO:0000256" key="2">
    <source>
        <dbReference type="ARBA" id="ARBA00022448"/>
    </source>
</evidence>
<evidence type="ECO:0000256" key="3">
    <source>
        <dbReference type="ARBA" id="ARBA00022692"/>
    </source>
</evidence>
<feature type="domain" description="Major facilitator superfamily (MFS) profile" evidence="7">
    <location>
        <begin position="21"/>
        <end position="416"/>
    </location>
</feature>
<dbReference type="PRINTS" id="PR01035">
    <property type="entry name" value="TCRTETA"/>
</dbReference>
<dbReference type="SUPFAM" id="SSF103473">
    <property type="entry name" value="MFS general substrate transporter"/>
    <property type="match status" value="1"/>
</dbReference>
<evidence type="ECO:0000259" key="7">
    <source>
        <dbReference type="PROSITE" id="PS50850"/>
    </source>
</evidence>
<feature type="transmembrane region" description="Helical" evidence="6">
    <location>
        <begin position="184"/>
        <end position="203"/>
    </location>
</feature>
<feature type="transmembrane region" description="Helical" evidence="6">
    <location>
        <begin position="326"/>
        <end position="345"/>
    </location>
</feature>
<evidence type="ECO:0000256" key="5">
    <source>
        <dbReference type="ARBA" id="ARBA00023136"/>
    </source>
</evidence>
<name>A0AAV7ZMY2_9EUKA</name>
<dbReference type="PROSITE" id="PS50850">
    <property type="entry name" value="MFS"/>
    <property type="match status" value="1"/>
</dbReference>
<feature type="transmembrane region" description="Helical" evidence="6">
    <location>
        <begin position="154"/>
        <end position="172"/>
    </location>
</feature>
<protein>
    <submittedName>
        <fullName evidence="8">Tetracycline-efflux transporter</fullName>
    </submittedName>
</protein>
<keyword evidence="4 6" id="KW-1133">Transmembrane helix</keyword>